<reference evidence="2 3" key="1">
    <citation type="submission" date="2017-02" db="EMBL/GenBank/DDBJ databases">
        <title>Complete genome sequences of Mycobacterium kansasii strains isolated from rhesus macaques.</title>
        <authorList>
            <person name="Panda A."/>
            <person name="Nagaraj S."/>
            <person name="Zhao X."/>
            <person name="Tettelin H."/>
            <person name="Detolla L.J."/>
        </authorList>
    </citation>
    <scope>NUCLEOTIDE SEQUENCE [LARGE SCALE GENOMIC DNA]</scope>
    <source>
        <strain evidence="2 3">11-3469</strain>
    </source>
</reference>
<comment type="caution">
    <text evidence="2">The sequence shown here is derived from an EMBL/GenBank/DDBJ whole genome shotgun (WGS) entry which is preliminary data.</text>
</comment>
<dbReference type="Proteomes" id="UP000188532">
    <property type="component" value="Unassembled WGS sequence"/>
</dbReference>
<evidence type="ECO:0000313" key="2">
    <source>
        <dbReference type="EMBL" id="OOK81109.1"/>
    </source>
</evidence>
<dbReference type="Pfam" id="PF00668">
    <property type="entry name" value="Condensation"/>
    <property type="match status" value="1"/>
</dbReference>
<dbReference type="Gene3D" id="3.30.559.30">
    <property type="entry name" value="Nonribosomal peptide synthetase, condensation domain"/>
    <property type="match status" value="1"/>
</dbReference>
<feature type="domain" description="Condensation" evidence="1">
    <location>
        <begin position="2"/>
        <end position="208"/>
    </location>
</feature>
<dbReference type="SUPFAM" id="SSF52777">
    <property type="entry name" value="CoA-dependent acyltransferases"/>
    <property type="match status" value="1"/>
</dbReference>
<accession>A0A1V3XPK4</accession>
<dbReference type="AlphaFoldDB" id="A0A1V3XPK4"/>
<gene>
    <name evidence="2" type="ORF">BZL29_1714</name>
</gene>
<proteinExistence type="predicted"/>
<dbReference type="InterPro" id="IPR001242">
    <property type="entry name" value="Condensation_dom"/>
</dbReference>
<protein>
    <submittedName>
        <fullName evidence="2">Condensation domain protein</fullName>
    </submittedName>
</protein>
<sequence length="298" mass="32918">MPEFTSYRRWCELMWQRAAAPEAQAQREYWALQVCQPDPALGVRPPDPTRDTWSTLRVTRVVTPADVTARILAAVKRHEGVREFLLVAITMTIASWRRARAQNPASGALVALESHGRADAIVDTDTTNTVGWFTSAYPVRLGAGSASVEIEQAERDSAVARSLVESVVTELRAIPNDGLDYGLLRYVNKVPELREAAEPQIQFSYLGRLDLGGVTDQPWSLLTGPYLDALPDDPEPELPLRFAVNLSVFVATTPEGAQLISNWRWSDALFTPSDIDHLTHFWQRGIAVLAAALDSTAV</sequence>
<organism evidence="2 3">
    <name type="scientific">Mycobacterium kansasii</name>
    <dbReference type="NCBI Taxonomy" id="1768"/>
    <lineage>
        <taxon>Bacteria</taxon>
        <taxon>Bacillati</taxon>
        <taxon>Actinomycetota</taxon>
        <taxon>Actinomycetes</taxon>
        <taxon>Mycobacteriales</taxon>
        <taxon>Mycobacteriaceae</taxon>
        <taxon>Mycobacterium</taxon>
    </lineage>
</organism>
<evidence type="ECO:0000313" key="3">
    <source>
        <dbReference type="Proteomes" id="UP000188532"/>
    </source>
</evidence>
<dbReference type="GO" id="GO:0003824">
    <property type="term" value="F:catalytic activity"/>
    <property type="evidence" value="ECO:0007669"/>
    <property type="project" value="InterPro"/>
</dbReference>
<dbReference type="EMBL" id="MVBN01000002">
    <property type="protein sequence ID" value="OOK81109.1"/>
    <property type="molecule type" value="Genomic_DNA"/>
</dbReference>
<name>A0A1V3XPK4_MYCKA</name>
<evidence type="ECO:0000259" key="1">
    <source>
        <dbReference type="Pfam" id="PF00668"/>
    </source>
</evidence>